<name>A0ABU3NL37_9CHLR</name>
<organism evidence="2 3">
    <name type="scientific">Thermanaerothrix solaris</name>
    <dbReference type="NCBI Taxonomy" id="3058434"/>
    <lineage>
        <taxon>Bacteria</taxon>
        <taxon>Bacillati</taxon>
        <taxon>Chloroflexota</taxon>
        <taxon>Anaerolineae</taxon>
        <taxon>Anaerolineales</taxon>
        <taxon>Anaerolineaceae</taxon>
        <taxon>Thermanaerothrix</taxon>
    </lineage>
</organism>
<dbReference type="EMBL" id="JAUHMF010000001">
    <property type="protein sequence ID" value="MDT8897553.1"/>
    <property type="molecule type" value="Genomic_DNA"/>
</dbReference>
<keyword evidence="1" id="KW-0472">Membrane</keyword>
<comment type="caution">
    <text evidence="2">The sequence shown here is derived from an EMBL/GenBank/DDBJ whole genome shotgun (WGS) entry which is preliminary data.</text>
</comment>
<evidence type="ECO:0000256" key="1">
    <source>
        <dbReference type="SAM" id="Phobius"/>
    </source>
</evidence>
<keyword evidence="1" id="KW-0812">Transmembrane</keyword>
<feature type="transmembrane region" description="Helical" evidence="1">
    <location>
        <begin position="17"/>
        <end position="36"/>
    </location>
</feature>
<evidence type="ECO:0000313" key="3">
    <source>
        <dbReference type="Proteomes" id="UP001254165"/>
    </source>
</evidence>
<dbReference type="RefSeq" id="WP_315624214.1">
    <property type="nucleotide sequence ID" value="NZ_JAUHMF010000001.1"/>
</dbReference>
<gene>
    <name evidence="2" type="ORF">QYE77_04680</name>
</gene>
<reference evidence="2 3" key="1">
    <citation type="submission" date="2023-07" db="EMBL/GenBank/DDBJ databases">
        <title>Novel species of Thermanaerothrix with wide hydrolytic capabilities.</title>
        <authorList>
            <person name="Zayulina K.S."/>
            <person name="Podosokorskaya O.A."/>
            <person name="Elcheninov A.G."/>
        </authorList>
    </citation>
    <scope>NUCLEOTIDE SEQUENCE [LARGE SCALE GENOMIC DNA]</scope>
    <source>
        <strain evidence="2 3">4228-RoL</strain>
    </source>
</reference>
<sequence>MDNVTFKRQLARAIKPWLKFFLILGVWISTTAHVVVSHPVRDPGLVAGHDVVTSLITSLNLETFQAFRASLTLNGQTDQPIGLYAEGIMAYPIVQQPTSNPAFVSTQPNTLTHFALAQRYGSLGLLAHNHLAGQAFFALQPEQTLWVVFGDGSLKRYRIVTIERYQALQPHSPYSKFINLDDPQQKVLSATELFLHIYENPGTLVLQTCIAQGDELSWGRLFVIAQPEDTAPRRLPQS</sequence>
<evidence type="ECO:0000313" key="2">
    <source>
        <dbReference type="EMBL" id="MDT8897553.1"/>
    </source>
</evidence>
<dbReference type="Proteomes" id="UP001254165">
    <property type="component" value="Unassembled WGS sequence"/>
</dbReference>
<keyword evidence="3" id="KW-1185">Reference proteome</keyword>
<keyword evidence="1" id="KW-1133">Transmembrane helix</keyword>
<proteinExistence type="predicted"/>
<accession>A0ABU3NL37</accession>
<protein>
    <recommendedName>
        <fullName evidence="4">Sortase</fullName>
    </recommendedName>
</protein>
<evidence type="ECO:0008006" key="4">
    <source>
        <dbReference type="Google" id="ProtNLM"/>
    </source>
</evidence>